<dbReference type="Proteomes" id="UP000019149">
    <property type="component" value="Unassembled WGS sequence"/>
</dbReference>
<proteinExistence type="predicted"/>
<accession>W6U1G3</accession>
<reference evidence="1 2" key="1">
    <citation type="journal article" date="2013" name="Nat. Genet.">
        <title>The genome of the hydatid tapeworm Echinococcus granulosus.</title>
        <authorList>
            <person name="Zheng H."/>
            <person name="Zhang W."/>
            <person name="Zhang L."/>
            <person name="Zhang Z."/>
            <person name="Li J."/>
            <person name="Lu G."/>
            <person name="Zhu Y."/>
            <person name="Wang Y."/>
            <person name="Huang Y."/>
            <person name="Liu J."/>
            <person name="Kang H."/>
            <person name="Chen J."/>
            <person name="Wang L."/>
            <person name="Chen A."/>
            <person name="Yu S."/>
            <person name="Gao Z."/>
            <person name="Jin L."/>
            <person name="Gu W."/>
            <person name="Wang Z."/>
            <person name="Zhao L."/>
            <person name="Shi B."/>
            <person name="Wen H."/>
            <person name="Lin R."/>
            <person name="Jones M.K."/>
            <person name="Brejova B."/>
            <person name="Vinar T."/>
            <person name="Zhao G."/>
            <person name="McManus D.P."/>
            <person name="Chen Z."/>
            <person name="Zhou Y."/>
            <person name="Wang S."/>
        </authorList>
    </citation>
    <scope>NUCLEOTIDE SEQUENCE [LARGE SCALE GENOMIC DNA]</scope>
</reference>
<dbReference type="GeneID" id="36345973"/>
<gene>
    <name evidence="1" type="ORF">EGR_10258</name>
</gene>
<sequence length="71" mass="8318">MRNCTLFEQFCGSSKLNLSGMRNLRKTNFPQLRTELTPYSNGTVVGLYNSDLGFHEFEYRSTHYFNDDNQI</sequence>
<dbReference type="EMBL" id="APAU02000203">
    <property type="protein sequence ID" value="EUB54883.1"/>
    <property type="molecule type" value="Genomic_DNA"/>
</dbReference>
<dbReference type="KEGG" id="egl:EGR_10258"/>
<dbReference type="CTD" id="36345973"/>
<dbReference type="RefSeq" id="XP_024346079.1">
    <property type="nucleotide sequence ID" value="XM_024499507.1"/>
</dbReference>
<comment type="caution">
    <text evidence="1">The sequence shown here is derived from an EMBL/GenBank/DDBJ whole genome shotgun (WGS) entry which is preliminary data.</text>
</comment>
<keyword evidence="2" id="KW-1185">Reference proteome</keyword>
<name>W6U1G3_ECHGR</name>
<organism evidence="1 2">
    <name type="scientific">Echinococcus granulosus</name>
    <name type="common">Hydatid tapeworm</name>
    <dbReference type="NCBI Taxonomy" id="6210"/>
    <lineage>
        <taxon>Eukaryota</taxon>
        <taxon>Metazoa</taxon>
        <taxon>Spiralia</taxon>
        <taxon>Lophotrochozoa</taxon>
        <taxon>Platyhelminthes</taxon>
        <taxon>Cestoda</taxon>
        <taxon>Eucestoda</taxon>
        <taxon>Cyclophyllidea</taxon>
        <taxon>Taeniidae</taxon>
        <taxon>Echinococcus</taxon>
        <taxon>Echinococcus granulosus group</taxon>
    </lineage>
</organism>
<dbReference type="AlphaFoldDB" id="W6U1G3"/>
<evidence type="ECO:0000313" key="2">
    <source>
        <dbReference type="Proteomes" id="UP000019149"/>
    </source>
</evidence>
<evidence type="ECO:0000313" key="1">
    <source>
        <dbReference type="EMBL" id="EUB54883.1"/>
    </source>
</evidence>
<protein>
    <submittedName>
        <fullName evidence="1">Uncharacterized protein</fullName>
    </submittedName>
</protein>